<dbReference type="eggNOG" id="ENOG502TKWG">
    <property type="taxonomic scope" value="Eukaryota"/>
</dbReference>
<dbReference type="Proteomes" id="UP000266841">
    <property type="component" value="Unassembled WGS sequence"/>
</dbReference>
<feature type="non-terminal residue" evidence="2">
    <location>
        <position position="149"/>
    </location>
</feature>
<comment type="caution">
    <text evidence="2">The sequence shown here is derived from an EMBL/GenBank/DDBJ whole genome shotgun (WGS) entry which is preliminary data.</text>
</comment>
<gene>
    <name evidence="2" type="ORF">THAOC_19648</name>
</gene>
<sequence length="149" mass="15490">MISEPSLSPFFVSSAEYIERNAVPFEHVDVWVPSHVGSAAPRGSGAAKRQRTSSAGAASESGTGTGGGDDSPSFRLCYGGSVTVGAQVDPPEAGGPEVPLTDEDKQNFALFGDYSEKFSFSNGCGLPGRIFKSGIPAWEQFVSKAPADL</sequence>
<proteinExistence type="predicted"/>
<evidence type="ECO:0000313" key="2">
    <source>
        <dbReference type="EMBL" id="EJK60068.1"/>
    </source>
</evidence>
<protein>
    <submittedName>
        <fullName evidence="2">Uncharacterized protein</fullName>
    </submittedName>
</protein>
<dbReference type="EMBL" id="AGNL01021610">
    <property type="protein sequence ID" value="EJK60068.1"/>
    <property type="molecule type" value="Genomic_DNA"/>
</dbReference>
<accession>K0S1W4</accession>
<reference evidence="2 3" key="1">
    <citation type="journal article" date="2012" name="Genome Biol.">
        <title>Genome and low-iron response of an oceanic diatom adapted to chronic iron limitation.</title>
        <authorList>
            <person name="Lommer M."/>
            <person name="Specht M."/>
            <person name="Roy A.S."/>
            <person name="Kraemer L."/>
            <person name="Andreson R."/>
            <person name="Gutowska M.A."/>
            <person name="Wolf J."/>
            <person name="Bergner S.V."/>
            <person name="Schilhabel M.B."/>
            <person name="Klostermeier U.C."/>
            <person name="Beiko R.G."/>
            <person name="Rosenstiel P."/>
            <person name="Hippler M."/>
            <person name="Laroche J."/>
        </authorList>
    </citation>
    <scope>NUCLEOTIDE SEQUENCE [LARGE SCALE GENOMIC DNA]</scope>
    <source>
        <strain evidence="2 3">CCMP1005</strain>
    </source>
</reference>
<name>K0S1W4_THAOC</name>
<organism evidence="2 3">
    <name type="scientific">Thalassiosira oceanica</name>
    <name type="common">Marine diatom</name>
    <dbReference type="NCBI Taxonomy" id="159749"/>
    <lineage>
        <taxon>Eukaryota</taxon>
        <taxon>Sar</taxon>
        <taxon>Stramenopiles</taxon>
        <taxon>Ochrophyta</taxon>
        <taxon>Bacillariophyta</taxon>
        <taxon>Coscinodiscophyceae</taxon>
        <taxon>Thalassiosirophycidae</taxon>
        <taxon>Thalassiosirales</taxon>
        <taxon>Thalassiosiraceae</taxon>
        <taxon>Thalassiosira</taxon>
    </lineage>
</organism>
<evidence type="ECO:0000256" key="1">
    <source>
        <dbReference type="SAM" id="MobiDB-lite"/>
    </source>
</evidence>
<keyword evidence="3" id="KW-1185">Reference proteome</keyword>
<evidence type="ECO:0000313" key="3">
    <source>
        <dbReference type="Proteomes" id="UP000266841"/>
    </source>
</evidence>
<dbReference type="AlphaFoldDB" id="K0S1W4"/>
<feature type="region of interest" description="Disordered" evidence="1">
    <location>
        <begin position="38"/>
        <end position="74"/>
    </location>
</feature>
<feature type="compositionally biased region" description="Low complexity" evidence="1">
    <location>
        <begin position="52"/>
        <end position="62"/>
    </location>
</feature>